<dbReference type="Pfam" id="PF00481">
    <property type="entry name" value="PP2C"/>
    <property type="match status" value="1"/>
</dbReference>
<comment type="cofactor">
    <cofactor evidence="2">
        <name>Mg(2+)</name>
        <dbReference type="ChEBI" id="CHEBI:18420"/>
    </cofactor>
</comment>
<dbReference type="CDD" id="cd00143">
    <property type="entry name" value="PP2Cc"/>
    <property type="match status" value="1"/>
</dbReference>
<accession>A0ABD3ASV1</accession>
<dbReference type="InterPro" id="IPR015655">
    <property type="entry name" value="PP2C"/>
</dbReference>
<dbReference type="GO" id="GO:0046872">
    <property type="term" value="F:metal ion binding"/>
    <property type="evidence" value="ECO:0007669"/>
    <property type="project" value="UniProtKB-KW"/>
</dbReference>
<keyword evidence="6 12" id="KW-0378">Hydrolase</keyword>
<comment type="catalytic activity">
    <reaction evidence="10">
        <text>O-phospho-L-seryl-[protein] + H2O = L-seryl-[protein] + phosphate</text>
        <dbReference type="Rhea" id="RHEA:20629"/>
        <dbReference type="Rhea" id="RHEA-COMP:9863"/>
        <dbReference type="Rhea" id="RHEA-COMP:11604"/>
        <dbReference type="ChEBI" id="CHEBI:15377"/>
        <dbReference type="ChEBI" id="CHEBI:29999"/>
        <dbReference type="ChEBI" id="CHEBI:43474"/>
        <dbReference type="ChEBI" id="CHEBI:83421"/>
        <dbReference type="EC" id="3.1.3.16"/>
    </reaction>
</comment>
<dbReference type="InterPro" id="IPR001932">
    <property type="entry name" value="PPM-type_phosphatase-like_dom"/>
</dbReference>
<keyword evidence="7" id="KW-0460">Magnesium</keyword>
<dbReference type="InterPro" id="IPR000222">
    <property type="entry name" value="PP2C_BS"/>
</dbReference>
<organism evidence="14 15">
    <name type="scientific">Cinchona calisaya</name>
    <dbReference type="NCBI Taxonomy" id="153742"/>
    <lineage>
        <taxon>Eukaryota</taxon>
        <taxon>Viridiplantae</taxon>
        <taxon>Streptophyta</taxon>
        <taxon>Embryophyta</taxon>
        <taxon>Tracheophyta</taxon>
        <taxon>Spermatophyta</taxon>
        <taxon>Magnoliopsida</taxon>
        <taxon>eudicotyledons</taxon>
        <taxon>Gunneridae</taxon>
        <taxon>Pentapetalae</taxon>
        <taxon>asterids</taxon>
        <taxon>lamiids</taxon>
        <taxon>Gentianales</taxon>
        <taxon>Rubiaceae</taxon>
        <taxon>Cinchonoideae</taxon>
        <taxon>Cinchoneae</taxon>
        <taxon>Cinchona</taxon>
    </lineage>
</organism>
<proteinExistence type="inferred from homology"/>
<keyword evidence="8 12" id="KW-0904">Protein phosphatase</keyword>
<comment type="caution">
    <text evidence="14">The sequence shown here is derived from an EMBL/GenBank/DDBJ whole genome shotgun (WGS) entry which is preliminary data.</text>
</comment>
<evidence type="ECO:0000313" key="14">
    <source>
        <dbReference type="EMBL" id="KAL3534168.1"/>
    </source>
</evidence>
<gene>
    <name evidence="14" type="ORF">ACH5RR_002629</name>
</gene>
<dbReference type="SMART" id="SM00332">
    <property type="entry name" value="PP2Cc"/>
    <property type="match status" value="1"/>
</dbReference>
<evidence type="ECO:0000256" key="8">
    <source>
        <dbReference type="ARBA" id="ARBA00022912"/>
    </source>
</evidence>
<evidence type="ECO:0000256" key="11">
    <source>
        <dbReference type="ARBA" id="ARBA00048336"/>
    </source>
</evidence>
<evidence type="ECO:0000256" key="12">
    <source>
        <dbReference type="RuleBase" id="RU003465"/>
    </source>
</evidence>
<reference evidence="14 15" key="1">
    <citation type="submission" date="2024-11" db="EMBL/GenBank/DDBJ databases">
        <title>A near-complete genome assembly of Cinchona calisaya.</title>
        <authorList>
            <person name="Lian D.C."/>
            <person name="Zhao X.W."/>
            <person name="Wei L."/>
        </authorList>
    </citation>
    <scope>NUCLEOTIDE SEQUENCE [LARGE SCALE GENOMIC DNA]</scope>
    <source>
        <tissue evidence="14">Nenye</tissue>
    </source>
</reference>
<evidence type="ECO:0000256" key="3">
    <source>
        <dbReference type="ARBA" id="ARBA00006702"/>
    </source>
</evidence>
<evidence type="ECO:0000313" key="15">
    <source>
        <dbReference type="Proteomes" id="UP001630127"/>
    </source>
</evidence>
<comment type="catalytic activity">
    <reaction evidence="11">
        <text>O-phospho-L-threonyl-[protein] + H2O = L-threonyl-[protein] + phosphate</text>
        <dbReference type="Rhea" id="RHEA:47004"/>
        <dbReference type="Rhea" id="RHEA-COMP:11060"/>
        <dbReference type="Rhea" id="RHEA-COMP:11605"/>
        <dbReference type="ChEBI" id="CHEBI:15377"/>
        <dbReference type="ChEBI" id="CHEBI:30013"/>
        <dbReference type="ChEBI" id="CHEBI:43474"/>
        <dbReference type="ChEBI" id="CHEBI:61977"/>
        <dbReference type="EC" id="3.1.3.16"/>
    </reaction>
</comment>
<keyword evidence="5" id="KW-0479">Metal-binding</keyword>
<dbReference type="PANTHER" id="PTHR47992">
    <property type="entry name" value="PROTEIN PHOSPHATASE"/>
    <property type="match status" value="1"/>
</dbReference>
<evidence type="ECO:0000256" key="10">
    <source>
        <dbReference type="ARBA" id="ARBA00047761"/>
    </source>
</evidence>
<keyword evidence="9" id="KW-0464">Manganese</keyword>
<protein>
    <recommendedName>
        <fullName evidence="4">protein-serine/threonine phosphatase</fullName>
        <ecNumber evidence="4">3.1.3.16</ecNumber>
    </recommendedName>
</protein>
<dbReference type="GO" id="GO:0004722">
    <property type="term" value="F:protein serine/threonine phosphatase activity"/>
    <property type="evidence" value="ECO:0007669"/>
    <property type="project" value="UniProtKB-EC"/>
</dbReference>
<evidence type="ECO:0000256" key="4">
    <source>
        <dbReference type="ARBA" id="ARBA00013081"/>
    </source>
</evidence>
<evidence type="ECO:0000256" key="7">
    <source>
        <dbReference type="ARBA" id="ARBA00022842"/>
    </source>
</evidence>
<name>A0ABD3ASV1_9GENT</name>
<dbReference type="SUPFAM" id="SSF81606">
    <property type="entry name" value="PP2C-like"/>
    <property type="match status" value="1"/>
</dbReference>
<dbReference type="EC" id="3.1.3.16" evidence="4"/>
<dbReference type="FunFam" id="3.60.40.10:FF:000020">
    <property type="entry name" value="Probable protein phosphatase 2C 42"/>
    <property type="match status" value="1"/>
</dbReference>
<evidence type="ECO:0000256" key="6">
    <source>
        <dbReference type="ARBA" id="ARBA00022801"/>
    </source>
</evidence>
<dbReference type="AlphaFoldDB" id="A0ABD3ASV1"/>
<dbReference type="EMBL" id="JBJUIK010000002">
    <property type="protein sequence ID" value="KAL3534168.1"/>
    <property type="molecule type" value="Genomic_DNA"/>
</dbReference>
<keyword evidence="15" id="KW-1185">Reference proteome</keyword>
<sequence>MYSWLRKIVSACWQPLSQYVRMNKDDNSNSNNRSIGIFEGEEDDPSIWYKDLEKHFCGEFSFAAVQANRIMEDHSQVETGKNATFIGVYDGHGSHEVAKYISDNLFYHLLKLARQNGTMSEGIIANAFSATEDGFFSIVKQLYPVNQIIASWGSCCLVGVIWERTLYVANLGDSRAVLGSVGQRMIGCLCRSEGVTAKQLTKDHNASVKEVRKELRTLHPDDPQIVFQKFNVWRIKGIIQVSRSIGDAYLKSPDFPLDESYPRFHLPEPLRRPVLRADPSICTRILQPSDKFLIFASDGLWEHLSNQEAAEIVYNNPREGIARRLLRSALHKASGKVNRSYDELKGYDQGKRRSCHDDISVVVVFVDYEMLENKVPVPERSFRAFTDTVALSKVQVSRKE</sequence>
<dbReference type="Gene3D" id="3.60.40.10">
    <property type="entry name" value="PPM-type phosphatase domain"/>
    <property type="match status" value="1"/>
</dbReference>
<comment type="cofactor">
    <cofactor evidence="1">
        <name>Mn(2+)</name>
        <dbReference type="ChEBI" id="CHEBI:29035"/>
    </cofactor>
</comment>
<evidence type="ECO:0000259" key="13">
    <source>
        <dbReference type="PROSITE" id="PS51746"/>
    </source>
</evidence>
<dbReference type="PROSITE" id="PS51746">
    <property type="entry name" value="PPM_2"/>
    <property type="match status" value="1"/>
</dbReference>
<evidence type="ECO:0000256" key="1">
    <source>
        <dbReference type="ARBA" id="ARBA00001936"/>
    </source>
</evidence>
<comment type="similarity">
    <text evidence="3 12">Belongs to the PP2C family.</text>
</comment>
<feature type="domain" description="PPM-type phosphatase" evidence="13">
    <location>
        <begin position="59"/>
        <end position="366"/>
    </location>
</feature>
<evidence type="ECO:0000256" key="2">
    <source>
        <dbReference type="ARBA" id="ARBA00001946"/>
    </source>
</evidence>
<dbReference type="InterPro" id="IPR036457">
    <property type="entry name" value="PPM-type-like_dom_sf"/>
</dbReference>
<dbReference type="PROSITE" id="PS01032">
    <property type="entry name" value="PPM_1"/>
    <property type="match status" value="1"/>
</dbReference>
<evidence type="ECO:0000256" key="5">
    <source>
        <dbReference type="ARBA" id="ARBA00022723"/>
    </source>
</evidence>
<dbReference type="Proteomes" id="UP001630127">
    <property type="component" value="Unassembled WGS sequence"/>
</dbReference>
<evidence type="ECO:0000256" key="9">
    <source>
        <dbReference type="ARBA" id="ARBA00023211"/>
    </source>
</evidence>